<comment type="subcellular location">
    <subcellularLocation>
        <location evidence="1">Cytoplasm</location>
    </subcellularLocation>
</comment>
<evidence type="ECO:0000256" key="2">
    <source>
        <dbReference type="ARBA" id="ARBA00022490"/>
    </source>
</evidence>
<dbReference type="InterPro" id="IPR037214">
    <property type="entry name" value="TROVE_dom_sf"/>
</dbReference>
<sequence>MKSKNAPTAETSKVLKFLEAYGKLKKLEKTDVSEAADLILQHGFVREHIPTHLLDDKLIWEALLVGMPMAEMIRNLGKMASVGLLTPDEAN</sequence>
<dbReference type="PROSITE" id="PS50988">
    <property type="entry name" value="TROVE"/>
    <property type="match status" value="1"/>
</dbReference>
<dbReference type="GO" id="GO:1990904">
    <property type="term" value="C:ribonucleoprotein complex"/>
    <property type="evidence" value="ECO:0007669"/>
    <property type="project" value="TreeGrafter"/>
</dbReference>
<dbReference type="GO" id="GO:0046872">
    <property type="term" value="F:metal ion binding"/>
    <property type="evidence" value="ECO:0007669"/>
    <property type="project" value="UniProtKB-KW"/>
</dbReference>
<reference evidence="5 6" key="2">
    <citation type="submission" date="2018-11" db="EMBL/GenBank/DDBJ databases">
        <authorList>
            <consortium name="Pathogen Informatics"/>
        </authorList>
    </citation>
    <scope>NUCLEOTIDE SEQUENCE [LARGE SCALE GENOMIC DNA]</scope>
</reference>
<protein>
    <submittedName>
        <fullName evidence="7">TROVE domain-containing protein</fullName>
    </submittedName>
</protein>
<dbReference type="AlphaFoldDB" id="A0A183EYF9"/>
<keyword evidence="2" id="KW-0963">Cytoplasm</keyword>
<evidence type="ECO:0000256" key="1">
    <source>
        <dbReference type="ARBA" id="ARBA00004496"/>
    </source>
</evidence>
<keyword evidence="3" id="KW-0479">Metal-binding</keyword>
<reference evidence="7" key="1">
    <citation type="submission" date="2016-06" db="UniProtKB">
        <authorList>
            <consortium name="WormBaseParasite"/>
        </authorList>
    </citation>
    <scope>IDENTIFICATION</scope>
</reference>
<proteinExistence type="predicted"/>
<dbReference type="InterPro" id="IPR040322">
    <property type="entry name" value="TROVE2"/>
</dbReference>
<gene>
    <name evidence="5" type="ORF">GPUH_LOCUS25998</name>
</gene>
<evidence type="ECO:0000313" key="6">
    <source>
        <dbReference type="Proteomes" id="UP000271098"/>
    </source>
</evidence>
<evidence type="ECO:0000313" key="5">
    <source>
        <dbReference type="EMBL" id="VDN44967.1"/>
    </source>
</evidence>
<organism evidence="7">
    <name type="scientific">Gongylonema pulchrum</name>
    <dbReference type="NCBI Taxonomy" id="637853"/>
    <lineage>
        <taxon>Eukaryota</taxon>
        <taxon>Metazoa</taxon>
        <taxon>Ecdysozoa</taxon>
        <taxon>Nematoda</taxon>
        <taxon>Chromadorea</taxon>
        <taxon>Rhabditida</taxon>
        <taxon>Spirurina</taxon>
        <taxon>Spiruromorpha</taxon>
        <taxon>Spiruroidea</taxon>
        <taxon>Gongylonematidae</taxon>
        <taxon>Gongylonema</taxon>
    </lineage>
</organism>
<evidence type="ECO:0000256" key="3">
    <source>
        <dbReference type="ARBA" id="ARBA00022723"/>
    </source>
</evidence>
<dbReference type="SUPFAM" id="SSF140864">
    <property type="entry name" value="TROVE domain-like"/>
    <property type="match status" value="1"/>
</dbReference>
<keyword evidence="6" id="KW-1185">Reference proteome</keyword>
<accession>A0A183EYF9</accession>
<dbReference type="PANTHER" id="PTHR14202:SF0">
    <property type="entry name" value="RNA-BINDING PROTEIN RO60"/>
    <property type="match status" value="1"/>
</dbReference>
<dbReference type="WBParaSite" id="GPUH_0002603001-mRNA-1">
    <property type="protein sequence ID" value="GPUH_0002603001-mRNA-1"/>
    <property type="gene ID" value="GPUH_0002603001"/>
</dbReference>
<dbReference type="InterPro" id="IPR008858">
    <property type="entry name" value="TROVE_dom"/>
</dbReference>
<feature type="domain" description="TROVE" evidence="4">
    <location>
        <begin position="1"/>
        <end position="91"/>
    </location>
</feature>
<evidence type="ECO:0000259" key="4">
    <source>
        <dbReference type="PROSITE" id="PS50988"/>
    </source>
</evidence>
<dbReference type="Proteomes" id="UP000271098">
    <property type="component" value="Unassembled WGS sequence"/>
</dbReference>
<dbReference type="Pfam" id="PF05731">
    <property type="entry name" value="TROVE"/>
    <property type="match status" value="1"/>
</dbReference>
<name>A0A183EYF9_9BILA</name>
<dbReference type="PANTHER" id="PTHR14202">
    <property type="entry name" value="60 KDA RIBONUCLEOPROTEIN SSA/RO"/>
    <property type="match status" value="1"/>
</dbReference>
<dbReference type="GO" id="GO:0003723">
    <property type="term" value="F:RNA binding"/>
    <property type="evidence" value="ECO:0007669"/>
    <property type="project" value="InterPro"/>
</dbReference>
<evidence type="ECO:0000313" key="7">
    <source>
        <dbReference type="WBParaSite" id="GPUH_0002603001-mRNA-1"/>
    </source>
</evidence>
<dbReference type="GO" id="GO:0005737">
    <property type="term" value="C:cytoplasm"/>
    <property type="evidence" value="ECO:0007669"/>
    <property type="project" value="UniProtKB-SubCell"/>
</dbReference>
<dbReference type="EMBL" id="UYRT01107973">
    <property type="protein sequence ID" value="VDN44967.1"/>
    <property type="molecule type" value="Genomic_DNA"/>
</dbReference>
<dbReference type="OrthoDB" id="6098064at2759"/>